<evidence type="ECO:0000313" key="1">
    <source>
        <dbReference type="EMBL" id="NYG00616.1"/>
    </source>
</evidence>
<dbReference type="Proteomes" id="UP000549695">
    <property type="component" value="Unassembled WGS sequence"/>
</dbReference>
<name>A0A852W3V3_PSEA5</name>
<proteinExistence type="predicted"/>
<protein>
    <submittedName>
        <fullName evidence="1">Uncharacterized protein</fullName>
    </submittedName>
</protein>
<organism evidence="1 2">
    <name type="scientific">Pseudonocardia alni</name>
    <name type="common">Amycolata alni</name>
    <dbReference type="NCBI Taxonomy" id="33907"/>
    <lineage>
        <taxon>Bacteria</taxon>
        <taxon>Bacillati</taxon>
        <taxon>Actinomycetota</taxon>
        <taxon>Actinomycetes</taxon>
        <taxon>Pseudonocardiales</taxon>
        <taxon>Pseudonocardiaceae</taxon>
        <taxon>Pseudonocardia</taxon>
    </lineage>
</organism>
<comment type="caution">
    <text evidence="1">The sequence shown here is derived from an EMBL/GenBank/DDBJ whole genome shotgun (WGS) entry which is preliminary data.</text>
</comment>
<keyword evidence="2" id="KW-1185">Reference proteome</keyword>
<accession>A0A852W3V3</accession>
<gene>
    <name evidence="1" type="ORF">HDA37_000901</name>
</gene>
<evidence type="ECO:0000313" key="2">
    <source>
        <dbReference type="Proteomes" id="UP000549695"/>
    </source>
</evidence>
<sequence>MVLVGEGVIPGGTSSSACVVRGFGVLRLPVSSE</sequence>
<reference evidence="1 2" key="1">
    <citation type="submission" date="2020-07" db="EMBL/GenBank/DDBJ databases">
        <title>Sequencing the genomes of 1000 actinobacteria strains.</title>
        <authorList>
            <person name="Klenk H.-P."/>
        </authorList>
    </citation>
    <scope>NUCLEOTIDE SEQUENCE [LARGE SCALE GENOMIC DNA]</scope>
    <source>
        <strain evidence="1 2">DSM 44749</strain>
    </source>
</reference>
<dbReference type="AlphaFoldDB" id="A0A852W3V3"/>
<dbReference type="EMBL" id="JACCCZ010000001">
    <property type="protein sequence ID" value="NYG00616.1"/>
    <property type="molecule type" value="Genomic_DNA"/>
</dbReference>